<dbReference type="InterPro" id="IPR001212">
    <property type="entry name" value="Somatomedin_B_dom"/>
</dbReference>
<organism evidence="4 5">
    <name type="scientific">Elysia marginata</name>
    <dbReference type="NCBI Taxonomy" id="1093978"/>
    <lineage>
        <taxon>Eukaryota</taxon>
        <taxon>Metazoa</taxon>
        <taxon>Spiralia</taxon>
        <taxon>Lophotrochozoa</taxon>
        <taxon>Mollusca</taxon>
        <taxon>Gastropoda</taxon>
        <taxon>Heterobranchia</taxon>
        <taxon>Euthyneura</taxon>
        <taxon>Panpulmonata</taxon>
        <taxon>Sacoglossa</taxon>
        <taxon>Placobranchoidea</taxon>
        <taxon>Plakobranchidae</taxon>
        <taxon>Elysia</taxon>
    </lineage>
</organism>
<accession>A0AAV4I313</accession>
<feature type="signal peptide" evidence="2">
    <location>
        <begin position="1"/>
        <end position="29"/>
    </location>
</feature>
<keyword evidence="5" id="KW-1185">Reference proteome</keyword>
<evidence type="ECO:0000313" key="4">
    <source>
        <dbReference type="EMBL" id="GFS03372.1"/>
    </source>
</evidence>
<dbReference type="SUPFAM" id="SSF90188">
    <property type="entry name" value="Somatomedin B domain"/>
    <property type="match status" value="1"/>
</dbReference>
<evidence type="ECO:0000256" key="2">
    <source>
        <dbReference type="SAM" id="SignalP"/>
    </source>
</evidence>
<dbReference type="PROSITE" id="PS50958">
    <property type="entry name" value="SMB_2"/>
    <property type="match status" value="1"/>
</dbReference>
<proteinExistence type="predicted"/>
<dbReference type="EMBL" id="BMAT01012991">
    <property type="protein sequence ID" value="GFS03372.1"/>
    <property type="molecule type" value="Genomic_DNA"/>
</dbReference>
<feature type="chain" id="PRO_5043618568" description="SMB domain-containing protein" evidence="2">
    <location>
        <begin position="30"/>
        <end position="186"/>
    </location>
</feature>
<evidence type="ECO:0000259" key="3">
    <source>
        <dbReference type="PROSITE" id="PS50958"/>
    </source>
</evidence>
<evidence type="ECO:0000313" key="5">
    <source>
        <dbReference type="Proteomes" id="UP000762676"/>
    </source>
</evidence>
<evidence type="ECO:0000256" key="1">
    <source>
        <dbReference type="ARBA" id="ARBA00023157"/>
    </source>
</evidence>
<gene>
    <name evidence="4" type="ORF">ElyMa_006469200</name>
</gene>
<keyword evidence="1" id="KW-1015">Disulfide bond</keyword>
<reference evidence="4 5" key="1">
    <citation type="journal article" date="2021" name="Elife">
        <title>Chloroplast acquisition without the gene transfer in kleptoplastic sea slugs, Plakobranchus ocellatus.</title>
        <authorList>
            <person name="Maeda T."/>
            <person name="Takahashi S."/>
            <person name="Yoshida T."/>
            <person name="Shimamura S."/>
            <person name="Takaki Y."/>
            <person name="Nagai Y."/>
            <person name="Toyoda A."/>
            <person name="Suzuki Y."/>
            <person name="Arimoto A."/>
            <person name="Ishii H."/>
            <person name="Satoh N."/>
            <person name="Nishiyama T."/>
            <person name="Hasebe M."/>
            <person name="Maruyama T."/>
            <person name="Minagawa J."/>
            <person name="Obokata J."/>
            <person name="Shigenobu S."/>
        </authorList>
    </citation>
    <scope>NUCLEOTIDE SEQUENCE [LARGE SCALE GENOMIC DNA]</scope>
</reference>
<feature type="domain" description="SMB" evidence="3">
    <location>
        <begin position="77"/>
        <end position="136"/>
    </location>
</feature>
<keyword evidence="2" id="KW-0732">Signal</keyword>
<dbReference type="AlphaFoldDB" id="A0AAV4I313"/>
<name>A0AAV4I313_9GAST</name>
<protein>
    <recommendedName>
        <fullName evidence="3">SMB domain-containing protein</fullName>
    </recommendedName>
</protein>
<comment type="caution">
    <text evidence="4">The sequence shown here is derived from an EMBL/GenBank/DDBJ whole genome shotgun (WGS) entry which is preliminary data.</text>
</comment>
<dbReference type="Gene3D" id="4.10.410.20">
    <property type="match status" value="1"/>
</dbReference>
<dbReference type="InterPro" id="IPR036024">
    <property type="entry name" value="Somatomedin_B-like_dom_sf"/>
</dbReference>
<dbReference type="Proteomes" id="UP000762676">
    <property type="component" value="Unassembled WGS sequence"/>
</dbReference>
<sequence>MMWVSLPPDRGAVFLVASTVLLHLVPVTALSHQTTLNAPPLQLPSNKMLVSTPEDVINVVQNYESAWRTLTDMCGKTRNRCMNSCGEKATLLESDAIVHHNIDVMDARLTCSCDYVCMVHGDCCFDFFDACPNEVAKFYQSPLSKASSVCHGYYSFLVHGTPNMTAKSSTVQHEKKLDSIERKLIN</sequence>
<dbReference type="PROSITE" id="PS00524">
    <property type="entry name" value="SMB_1"/>
    <property type="match status" value="1"/>
</dbReference>